<protein>
    <submittedName>
        <fullName evidence="2">Uncharacterized protein</fullName>
    </submittedName>
</protein>
<evidence type="ECO:0000313" key="2">
    <source>
        <dbReference type="EMBL" id="TWU56308.1"/>
    </source>
</evidence>
<sequence precursor="true">MISKFSCVLALAASCFVSTVGLSQDEKLPLLLKRSPSPANAMGYVNVESLNQLMSDAGFVDRVDENVQEFWFISDLNLMSLRPRWEAGYATLKESVDVDELAKQVGGYVDSVDGKDVVWSPQQTYLYPAKDNRLGVLRPADRSLLSGWLSPSTNVNYTPFLEARANQPESYLSMMLAIEVSDVFSPVPLAKRLSTFKSIKSKSPESVAKTLASATGVSIIVGRRSLSECIVTIEFSTAPGSLKIIAADLFAEMLERSGSAAPEVLTWEVKVDGNNLSLQGPITESTLSGLLGIFSLESQASRTVRLANDGGSQGKTEKEQMAYRSKNYFDEVDAIVEQTRKHKSQTTGALAKWNDQRARAIDELGTLNVDPEMIQFGTSVAETLRGNALTVTQGNIDAGKIKASQSLNSGYYGDGYYNANSTADYQRVTNSYARGNAYANFKDALSQIDKLTAEVRRAMTAKYQIQF</sequence>
<feature type="signal peptide" evidence="1">
    <location>
        <begin position="1"/>
        <end position="23"/>
    </location>
</feature>
<evidence type="ECO:0000256" key="1">
    <source>
        <dbReference type="SAM" id="SignalP"/>
    </source>
</evidence>
<reference evidence="2 3" key="1">
    <citation type="submission" date="2019-02" db="EMBL/GenBank/DDBJ databases">
        <title>Deep-cultivation of Planctomycetes and their phenomic and genomic characterization uncovers novel biology.</title>
        <authorList>
            <person name="Wiegand S."/>
            <person name="Jogler M."/>
            <person name="Boedeker C."/>
            <person name="Pinto D."/>
            <person name="Vollmers J."/>
            <person name="Rivas-Marin E."/>
            <person name="Kohn T."/>
            <person name="Peeters S.H."/>
            <person name="Heuer A."/>
            <person name="Rast P."/>
            <person name="Oberbeckmann S."/>
            <person name="Bunk B."/>
            <person name="Jeske O."/>
            <person name="Meyerdierks A."/>
            <person name="Storesund J.E."/>
            <person name="Kallscheuer N."/>
            <person name="Luecker S."/>
            <person name="Lage O.M."/>
            <person name="Pohl T."/>
            <person name="Merkel B.J."/>
            <person name="Hornburger P."/>
            <person name="Mueller R.-W."/>
            <person name="Bruemmer F."/>
            <person name="Labrenz M."/>
            <person name="Spormann A.M."/>
            <person name="Op Den Camp H."/>
            <person name="Overmann J."/>
            <person name="Amann R."/>
            <person name="Jetten M.S.M."/>
            <person name="Mascher T."/>
            <person name="Medema M.H."/>
            <person name="Devos D.P."/>
            <person name="Kaster A.-K."/>
            <person name="Ovreas L."/>
            <person name="Rohde M."/>
            <person name="Galperin M.Y."/>
            <person name="Jogler C."/>
        </authorList>
    </citation>
    <scope>NUCLEOTIDE SEQUENCE [LARGE SCALE GENOMIC DNA]</scope>
    <source>
        <strain evidence="2 3">Poly59</strain>
    </source>
</reference>
<evidence type="ECO:0000313" key="3">
    <source>
        <dbReference type="Proteomes" id="UP000317977"/>
    </source>
</evidence>
<proteinExistence type="predicted"/>
<comment type="caution">
    <text evidence="2">The sequence shown here is derived from an EMBL/GenBank/DDBJ whole genome shotgun (WGS) entry which is preliminary data.</text>
</comment>
<dbReference type="EMBL" id="SJPX01000002">
    <property type="protein sequence ID" value="TWU56308.1"/>
    <property type="molecule type" value="Genomic_DNA"/>
</dbReference>
<name>A0A5C6F4N3_9BACT</name>
<keyword evidence="1" id="KW-0732">Signal</keyword>
<gene>
    <name evidence="2" type="ORF">Poly59_26120</name>
</gene>
<organism evidence="2 3">
    <name type="scientific">Rubripirellula reticaptiva</name>
    <dbReference type="NCBI Taxonomy" id="2528013"/>
    <lineage>
        <taxon>Bacteria</taxon>
        <taxon>Pseudomonadati</taxon>
        <taxon>Planctomycetota</taxon>
        <taxon>Planctomycetia</taxon>
        <taxon>Pirellulales</taxon>
        <taxon>Pirellulaceae</taxon>
        <taxon>Rubripirellula</taxon>
    </lineage>
</organism>
<dbReference type="AlphaFoldDB" id="A0A5C6F4N3"/>
<dbReference type="OrthoDB" id="258179at2"/>
<keyword evidence="3" id="KW-1185">Reference proteome</keyword>
<dbReference type="PROSITE" id="PS51257">
    <property type="entry name" value="PROKAR_LIPOPROTEIN"/>
    <property type="match status" value="1"/>
</dbReference>
<feature type="chain" id="PRO_5022723519" evidence="1">
    <location>
        <begin position="24"/>
        <end position="467"/>
    </location>
</feature>
<dbReference type="Proteomes" id="UP000317977">
    <property type="component" value="Unassembled WGS sequence"/>
</dbReference>
<accession>A0A5C6F4N3</accession>